<dbReference type="eggNOG" id="ENOG5032YNP">
    <property type="taxonomic scope" value="Bacteria"/>
</dbReference>
<dbReference type="RefSeq" id="WP_008201708.1">
    <property type="nucleotide sequence ID" value="NZ_CM001023.1"/>
</dbReference>
<dbReference type="Proteomes" id="UP000003919">
    <property type="component" value="Chromosome"/>
</dbReference>
<dbReference type="SUPFAM" id="SSF141694">
    <property type="entry name" value="AF2212/PG0164-like"/>
    <property type="match status" value="1"/>
</dbReference>
<organism evidence="1 2">
    <name type="scientific">Algoriphagus machipongonensis</name>
    <dbReference type="NCBI Taxonomy" id="388413"/>
    <lineage>
        <taxon>Bacteria</taxon>
        <taxon>Pseudomonadati</taxon>
        <taxon>Bacteroidota</taxon>
        <taxon>Cytophagia</taxon>
        <taxon>Cytophagales</taxon>
        <taxon>Cyclobacteriaceae</taxon>
        <taxon>Algoriphagus</taxon>
    </lineage>
</organism>
<name>A3I0E9_9BACT</name>
<dbReference type="EMBL" id="CM001023">
    <property type="protein sequence ID" value="EAZ79945.1"/>
    <property type="molecule type" value="Genomic_DNA"/>
</dbReference>
<dbReference type="Gene3D" id="2.40.30.100">
    <property type="entry name" value="AF2212/PG0164-like"/>
    <property type="match status" value="1"/>
</dbReference>
<dbReference type="AlphaFoldDB" id="A3I0E9"/>
<evidence type="ECO:0000313" key="1">
    <source>
        <dbReference type="EMBL" id="EAZ79945.1"/>
    </source>
</evidence>
<reference evidence="1 2" key="1">
    <citation type="journal article" date="2011" name="J. Bacteriol.">
        <title>Complete genome sequence of Algoriphagus sp. PR1, bacterial prey of a colony-forming choanoflagellate.</title>
        <authorList>
            <person name="Alegado R.A."/>
            <person name="Ferriera S."/>
            <person name="Nusbaum C."/>
            <person name="Young S.K."/>
            <person name="Zeng Q."/>
            <person name="Imamovic A."/>
            <person name="Fairclough S.R."/>
            <person name="King N."/>
        </authorList>
    </citation>
    <scope>NUCLEOTIDE SEQUENCE [LARGE SCALE GENOMIC DNA]</scope>
    <source>
        <strain evidence="1 2">PR1</strain>
    </source>
</reference>
<dbReference type="HOGENOM" id="CLU_154638_0_0_10"/>
<dbReference type="EMBL" id="AAXU02000001">
    <property type="protein sequence ID" value="EAZ79945.1"/>
    <property type="molecule type" value="Genomic_DNA"/>
</dbReference>
<keyword evidence="2" id="KW-1185">Reference proteome</keyword>
<gene>
    <name evidence="1" type="ORF">ALPR1_14989</name>
</gene>
<dbReference type="InterPro" id="IPR037079">
    <property type="entry name" value="AF2212/PG0164-like_sf"/>
</dbReference>
<comment type="caution">
    <text evidence="1">The sequence shown here is derived from an EMBL/GenBank/DDBJ whole genome shotgun (WGS) entry which is preliminary data.</text>
</comment>
<evidence type="ECO:0000313" key="2">
    <source>
        <dbReference type="Proteomes" id="UP000003919"/>
    </source>
</evidence>
<protein>
    <recommendedName>
        <fullName evidence="3">DUF1905 domain-containing protein</fullName>
    </recommendedName>
</protein>
<dbReference type="Pfam" id="PF08922">
    <property type="entry name" value="DUF1905"/>
    <property type="match status" value="1"/>
</dbReference>
<dbReference type="STRING" id="388413.ALPR1_14989"/>
<sequence length="104" mass="12389">MINHSLEGKIKYQFSAKLWRHNSEGGWYFITLPSDYSNEIRSNLQWQEEGWGRMKAIAQLKGINWNTSIWFDTKKKSYILPIKSEIRKKLLLQEDDLLTMNILI</sequence>
<evidence type="ECO:0008006" key="3">
    <source>
        <dbReference type="Google" id="ProtNLM"/>
    </source>
</evidence>
<proteinExistence type="predicted"/>
<dbReference type="InterPro" id="IPR015018">
    <property type="entry name" value="DUF1905"/>
</dbReference>
<accession>A3I0E9</accession>